<accession>A0ABS5F6F8</accession>
<name>A0ABS5F6F8_9PROT</name>
<keyword evidence="4" id="KW-1185">Reference proteome</keyword>
<reference evidence="4" key="1">
    <citation type="journal article" date="2021" name="Syst. Appl. Microbiol.">
        <title>Roseomonas hellenica sp. nov., isolated from roots of wild-growing Alkanna tinctoria.</title>
        <authorList>
            <person name="Rat A."/>
            <person name="Naranjo H.D."/>
            <person name="Lebbe L."/>
            <person name="Cnockaert M."/>
            <person name="Krigas N."/>
            <person name="Grigoriadou K."/>
            <person name="Maloupa E."/>
            <person name="Willems A."/>
        </authorList>
    </citation>
    <scope>NUCLEOTIDE SEQUENCE [LARGE SCALE GENOMIC DNA]</scope>
    <source>
        <strain evidence="4">LMG 31523</strain>
    </source>
</reference>
<dbReference type="Gene3D" id="3.40.50.11290">
    <property type="match status" value="1"/>
</dbReference>
<gene>
    <name evidence="3" type="ORF">GXW71_27605</name>
</gene>
<dbReference type="SUPFAM" id="SSF56059">
    <property type="entry name" value="Glutathione synthetase ATP-binding domain-like"/>
    <property type="match status" value="1"/>
</dbReference>
<evidence type="ECO:0000259" key="1">
    <source>
        <dbReference type="Pfam" id="PF04168"/>
    </source>
</evidence>
<proteinExistence type="predicted"/>
<sequence>MDGLPALSPARDEMANGRGGLRTHWQDLLGTLVGLGPEAMAERGAMLDRLFAEEGVTTLLPGATATAWRCDPVPLPIPAAEFAALEAGLAQRAAVIEAMLADLYGPQDLLARGVLPPALVFPNPNFLRPCHGMPQQQHLQLYAADLIRGPDGQWRVLADRTNAPHGMAYALENRRALSRIVPEIFRARHLRRMRPFFDIWQSDLQRLAPGGDGNPNLVLLSPGPRNAFWFEHVVLARELSCTLVEGGDLTARDGAVFLKTLGGLRRVDVVLRRQDGRGLDPLELDAGDALAQGVSGLLDAAREGSLVIANAPGSDMAEAPGLAAFLPAVAAHFGADPLSLPSVPTLWLGQPGALEAVVRDPAQWLLRPALDGVAPPVPLTDLTSAAREALLARAAASPFSHAASLALPPSVAPCVGPDGFEPRPIVLRLFLVRRGDGWAALQGGLARALAPADALAGRLPRQALAKDVWVATEDTGEIQGPAALAIPALPIRRPTGELPSRAADNFFWFGRYLERLEGAARLLRSVIARLERASLSPRELASLQKLAACLRVHYLVDEEGERAVGTPAFPRALLALLRPEGTLPQLTGQVGRAMELLRDRLTGEMYTASNHALRELQGALRGVPTGRSENPRALAQLSEVLGGVLVFAAMVSGLAAENMVQGGGRLFLDLGRRLERARAITAELAVLLVEPMAATQPARLEPGLRLALELRDSVITYRNRYVTALQPAPVLDLVLAEEGNPRGLAFQLLAMRDAFASLGGDGESGMPIAIGAVLAEARAMAGEVAAATRQAEAAIALPPRLSAMHESLGELSDIIARRWFALLPEAQSVGAELAAMKGAA</sequence>
<dbReference type="Pfam" id="PF14403">
    <property type="entry name" value="CP_ATPgrasp_2"/>
    <property type="match status" value="1"/>
</dbReference>
<evidence type="ECO:0000313" key="4">
    <source>
        <dbReference type="Proteomes" id="UP001196870"/>
    </source>
</evidence>
<dbReference type="PANTHER" id="PTHR34595:SF2">
    <property type="entry name" value="BLR2978 PROTEIN"/>
    <property type="match status" value="1"/>
</dbReference>
<comment type="caution">
    <text evidence="3">The sequence shown here is derived from an EMBL/GenBank/DDBJ whole genome shotgun (WGS) entry which is preliminary data.</text>
</comment>
<dbReference type="InterPro" id="IPR025841">
    <property type="entry name" value="CP_ATPgrasp_2"/>
</dbReference>
<dbReference type="EMBL" id="JAAGBB010000049">
    <property type="protein sequence ID" value="MBR0668151.1"/>
    <property type="molecule type" value="Genomic_DNA"/>
</dbReference>
<dbReference type="Proteomes" id="UP001196870">
    <property type="component" value="Unassembled WGS sequence"/>
</dbReference>
<dbReference type="InterPro" id="IPR007296">
    <property type="entry name" value="DUF403"/>
</dbReference>
<evidence type="ECO:0000259" key="2">
    <source>
        <dbReference type="Pfam" id="PF14403"/>
    </source>
</evidence>
<feature type="domain" description="Circularly permuted ATP-grasp type 2" evidence="2">
    <location>
        <begin position="74"/>
        <end position="447"/>
    </location>
</feature>
<evidence type="ECO:0000313" key="3">
    <source>
        <dbReference type="EMBL" id="MBR0668151.1"/>
    </source>
</evidence>
<dbReference type="RefSeq" id="WP_211855927.1">
    <property type="nucleotide sequence ID" value="NZ_JAAGBB010000049.1"/>
</dbReference>
<protein>
    <submittedName>
        <fullName evidence="3">Circularly permuted type 2 ATP-grasp protein</fullName>
    </submittedName>
</protein>
<dbReference type="PANTHER" id="PTHR34595">
    <property type="entry name" value="BLR5612 PROTEIN"/>
    <property type="match status" value="1"/>
</dbReference>
<organism evidence="3 4">
    <name type="scientific">Plastoroseomonas hellenica</name>
    <dbReference type="NCBI Taxonomy" id="2687306"/>
    <lineage>
        <taxon>Bacteria</taxon>
        <taxon>Pseudomonadati</taxon>
        <taxon>Pseudomonadota</taxon>
        <taxon>Alphaproteobacteria</taxon>
        <taxon>Acetobacterales</taxon>
        <taxon>Acetobacteraceae</taxon>
        <taxon>Plastoroseomonas</taxon>
    </lineage>
</organism>
<dbReference type="Pfam" id="PF04168">
    <property type="entry name" value="Alpha-E"/>
    <property type="match status" value="1"/>
</dbReference>
<dbReference type="InterPro" id="IPR051680">
    <property type="entry name" value="ATP-dep_Glu-Cys_Ligase-2"/>
</dbReference>
<feature type="domain" description="DUF403" evidence="1">
    <location>
        <begin position="498"/>
        <end position="820"/>
    </location>
</feature>